<dbReference type="GO" id="GO:0003677">
    <property type="term" value="F:DNA binding"/>
    <property type="evidence" value="ECO:0007669"/>
    <property type="project" value="InterPro"/>
</dbReference>
<gene>
    <name evidence="2" type="ORF">MM415A02042_0011</name>
</gene>
<dbReference type="Gene3D" id="1.10.260.40">
    <property type="entry name" value="lambda repressor-like DNA-binding domains"/>
    <property type="match status" value="1"/>
</dbReference>
<name>A0A6M3JZ50_9ZZZZ</name>
<dbReference type="AlphaFoldDB" id="A0A6M3JZ50"/>
<dbReference type="SUPFAM" id="SSF47413">
    <property type="entry name" value="lambda repressor-like DNA-binding domains"/>
    <property type="match status" value="1"/>
</dbReference>
<accession>A0A6M3JZ50</accession>
<dbReference type="InterPro" id="IPR001387">
    <property type="entry name" value="Cro/C1-type_HTH"/>
</dbReference>
<evidence type="ECO:0000313" key="2">
    <source>
        <dbReference type="EMBL" id="QJA74342.1"/>
    </source>
</evidence>
<dbReference type="EMBL" id="MT142091">
    <property type="protein sequence ID" value="QJA74342.1"/>
    <property type="molecule type" value="Genomic_DNA"/>
</dbReference>
<protein>
    <submittedName>
        <fullName evidence="2">Putative antitoxin</fullName>
    </submittedName>
</protein>
<proteinExistence type="predicted"/>
<dbReference type="Pfam" id="PF15943">
    <property type="entry name" value="YdaS_toxin"/>
    <property type="match status" value="1"/>
</dbReference>
<reference evidence="2" key="1">
    <citation type="submission" date="2020-03" db="EMBL/GenBank/DDBJ databases">
        <title>The deep terrestrial virosphere.</title>
        <authorList>
            <person name="Holmfeldt K."/>
            <person name="Nilsson E."/>
            <person name="Simone D."/>
            <person name="Lopez-Fernandez M."/>
            <person name="Wu X."/>
            <person name="de Brujin I."/>
            <person name="Lundin D."/>
            <person name="Andersson A."/>
            <person name="Bertilsson S."/>
            <person name="Dopson M."/>
        </authorList>
    </citation>
    <scope>NUCLEOTIDE SEQUENCE</scope>
    <source>
        <strain evidence="2">MM415A02042</strain>
    </source>
</reference>
<dbReference type="PROSITE" id="PS50943">
    <property type="entry name" value="HTH_CROC1"/>
    <property type="match status" value="1"/>
</dbReference>
<dbReference type="InterPro" id="IPR031856">
    <property type="entry name" value="YdaS_toxin-like"/>
</dbReference>
<feature type="domain" description="HTH cro/C1-type" evidence="1">
    <location>
        <begin position="3"/>
        <end position="60"/>
    </location>
</feature>
<evidence type="ECO:0000259" key="1">
    <source>
        <dbReference type="PROSITE" id="PS50943"/>
    </source>
</evidence>
<sequence length="64" mass="7363">MKIKAYMKKFKLRQKEMAKLLGITQGAISQKLKGIRKWTANDAKAIEKYTKGMVSRMEVLYPNG</sequence>
<dbReference type="CDD" id="cd00093">
    <property type="entry name" value="HTH_XRE"/>
    <property type="match status" value="1"/>
</dbReference>
<organism evidence="2">
    <name type="scientific">viral metagenome</name>
    <dbReference type="NCBI Taxonomy" id="1070528"/>
    <lineage>
        <taxon>unclassified sequences</taxon>
        <taxon>metagenomes</taxon>
        <taxon>organismal metagenomes</taxon>
    </lineage>
</organism>
<dbReference type="SMART" id="SM00530">
    <property type="entry name" value="HTH_XRE"/>
    <property type="match status" value="1"/>
</dbReference>
<dbReference type="InterPro" id="IPR010982">
    <property type="entry name" value="Lambda_DNA-bd_dom_sf"/>
</dbReference>